<dbReference type="EMBL" id="CAJOBI010365557">
    <property type="protein sequence ID" value="CAF5228021.1"/>
    <property type="molecule type" value="Genomic_DNA"/>
</dbReference>
<accession>A0A8S3K895</accession>
<feature type="non-terminal residue" evidence="1">
    <location>
        <position position="45"/>
    </location>
</feature>
<protein>
    <submittedName>
        <fullName evidence="1">Uncharacterized protein</fullName>
    </submittedName>
</protein>
<organism evidence="1 2">
    <name type="scientific">Rotaria magnacalcarata</name>
    <dbReference type="NCBI Taxonomy" id="392030"/>
    <lineage>
        <taxon>Eukaryota</taxon>
        <taxon>Metazoa</taxon>
        <taxon>Spiralia</taxon>
        <taxon>Gnathifera</taxon>
        <taxon>Rotifera</taxon>
        <taxon>Eurotatoria</taxon>
        <taxon>Bdelloidea</taxon>
        <taxon>Philodinida</taxon>
        <taxon>Philodinidae</taxon>
        <taxon>Rotaria</taxon>
    </lineage>
</organism>
<evidence type="ECO:0000313" key="1">
    <source>
        <dbReference type="EMBL" id="CAF5228021.1"/>
    </source>
</evidence>
<reference evidence="1" key="1">
    <citation type="submission" date="2021-02" db="EMBL/GenBank/DDBJ databases">
        <authorList>
            <person name="Nowell W R."/>
        </authorList>
    </citation>
    <scope>NUCLEOTIDE SEQUENCE</scope>
</reference>
<evidence type="ECO:0000313" key="2">
    <source>
        <dbReference type="Proteomes" id="UP000676336"/>
    </source>
</evidence>
<dbReference type="AlphaFoldDB" id="A0A8S3K895"/>
<gene>
    <name evidence="1" type="ORF">SMN809_LOCUS85558</name>
</gene>
<dbReference type="Proteomes" id="UP000676336">
    <property type="component" value="Unassembled WGS sequence"/>
</dbReference>
<name>A0A8S3K895_9BILA</name>
<proteinExistence type="predicted"/>
<sequence>MFFLVRYFHVDNIAIALLLSAVVCSSAYDVGVDYHATETDFVDSG</sequence>
<comment type="caution">
    <text evidence="1">The sequence shown here is derived from an EMBL/GenBank/DDBJ whole genome shotgun (WGS) entry which is preliminary data.</text>
</comment>